<gene>
    <name evidence="1" type="ORF">JL09_g6170</name>
</gene>
<dbReference type="Proteomes" id="UP000029867">
    <property type="component" value="Unassembled WGS sequence"/>
</dbReference>
<proteinExistence type="predicted"/>
<comment type="caution">
    <text evidence="1">The sequence shown here is derived from an EMBL/GenBank/DDBJ whole genome shotgun (WGS) entry which is preliminary data.</text>
</comment>
<name>A0A099NS01_PICKU</name>
<feature type="non-terminal residue" evidence="1">
    <location>
        <position position="1"/>
    </location>
</feature>
<accession>A0A099NS01</accession>
<dbReference type="AlphaFoldDB" id="A0A099NS01"/>
<protein>
    <submittedName>
        <fullName evidence="1">Uncharacterized protein</fullName>
    </submittedName>
</protein>
<dbReference type="EMBL" id="JQFK01001392">
    <property type="protein sequence ID" value="KGK34681.1"/>
    <property type="molecule type" value="Genomic_DNA"/>
</dbReference>
<evidence type="ECO:0000313" key="2">
    <source>
        <dbReference type="Proteomes" id="UP000029867"/>
    </source>
</evidence>
<organism evidence="1 2">
    <name type="scientific">Pichia kudriavzevii</name>
    <name type="common">Yeast</name>
    <name type="synonym">Issatchenkia orientalis</name>
    <dbReference type="NCBI Taxonomy" id="4909"/>
    <lineage>
        <taxon>Eukaryota</taxon>
        <taxon>Fungi</taxon>
        <taxon>Dikarya</taxon>
        <taxon>Ascomycota</taxon>
        <taxon>Saccharomycotina</taxon>
        <taxon>Pichiomycetes</taxon>
        <taxon>Pichiales</taxon>
        <taxon>Pichiaceae</taxon>
        <taxon>Pichia</taxon>
    </lineage>
</organism>
<reference evidence="2" key="1">
    <citation type="journal article" date="2014" name="Microb. Cell Fact.">
        <title>Exploiting Issatchenkia orientalis SD108 for succinic acid production.</title>
        <authorList>
            <person name="Xiao H."/>
            <person name="Shao Z."/>
            <person name="Jiang Y."/>
            <person name="Dole S."/>
            <person name="Zhao H."/>
        </authorList>
    </citation>
    <scope>NUCLEOTIDE SEQUENCE [LARGE SCALE GENOMIC DNA]</scope>
    <source>
        <strain evidence="2">SD108</strain>
    </source>
</reference>
<evidence type="ECO:0000313" key="1">
    <source>
        <dbReference type="EMBL" id="KGK34681.1"/>
    </source>
</evidence>
<sequence length="26" mass="2933">IEPNPWFIERNVDGILARNSPLGLVL</sequence>
<dbReference type="HOGENOM" id="CLU_3418528_0_0_1"/>